<feature type="region of interest" description="Disordered" evidence="1">
    <location>
        <begin position="1"/>
        <end position="43"/>
    </location>
</feature>
<sequence>MMAFWKPKNSPSSKAPSSSKTAKASTIGTTQSASNPPESPPQQIAPLLTLPLELIQQIASYLDHSSAASLCLSSRYTCYAIGRNDLTKHLAPSCSLPRFQRRKNIEILERAFPSHWYCAWCDTFHRHDVDGGPTKFANETKRDCAEFNSYLHDGWEYVVCYHHVRLAVNRELWGKEYGISMEAFAYDERVVRMLGKVALDTRLKCRARVVESRLILHASYRFTVPTHRSLRSRGFTTSLVSILPQVVVGHRDSHSPHTGLRNSLEHALANGRMSGQQLCSVCATDFSILCHQDSTVPTKPVTTPAQPESQFTVEIRVWRDLGNGRNPFDASWRSHGELGKGREGFASDALRLASFRPGDIRNAFESGDARFASGKPPAGMERSDGKTLEDSLSESWTQEIIRSRGRKYSVAEREPTVLNALVDINVDERT</sequence>
<evidence type="ECO:0008006" key="4">
    <source>
        <dbReference type="Google" id="ProtNLM"/>
    </source>
</evidence>
<evidence type="ECO:0000313" key="2">
    <source>
        <dbReference type="EMBL" id="KAF2682126.1"/>
    </source>
</evidence>
<evidence type="ECO:0000256" key="1">
    <source>
        <dbReference type="SAM" id="MobiDB-lite"/>
    </source>
</evidence>
<feature type="compositionally biased region" description="Low complexity" evidence="1">
    <location>
        <begin position="1"/>
        <end position="25"/>
    </location>
</feature>
<gene>
    <name evidence="2" type="ORF">K458DRAFT_420070</name>
</gene>
<accession>A0A6G1IV50</accession>
<dbReference type="Proteomes" id="UP000799291">
    <property type="component" value="Unassembled WGS sequence"/>
</dbReference>
<dbReference type="OrthoDB" id="3766406at2759"/>
<reference evidence="2" key="1">
    <citation type="journal article" date="2020" name="Stud. Mycol.">
        <title>101 Dothideomycetes genomes: a test case for predicting lifestyles and emergence of pathogens.</title>
        <authorList>
            <person name="Haridas S."/>
            <person name="Albert R."/>
            <person name="Binder M."/>
            <person name="Bloem J."/>
            <person name="Labutti K."/>
            <person name="Salamov A."/>
            <person name="Andreopoulos B."/>
            <person name="Baker S."/>
            <person name="Barry K."/>
            <person name="Bills G."/>
            <person name="Bluhm B."/>
            <person name="Cannon C."/>
            <person name="Castanera R."/>
            <person name="Culley D."/>
            <person name="Daum C."/>
            <person name="Ezra D."/>
            <person name="Gonzalez J."/>
            <person name="Henrissat B."/>
            <person name="Kuo A."/>
            <person name="Liang C."/>
            <person name="Lipzen A."/>
            <person name="Lutzoni F."/>
            <person name="Magnuson J."/>
            <person name="Mondo S."/>
            <person name="Nolan M."/>
            <person name="Ohm R."/>
            <person name="Pangilinan J."/>
            <person name="Park H.-J."/>
            <person name="Ramirez L."/>
            <person name="Alfaro M."/>
            <person name="Sun H."/>
            <person name="Tritt A."/>
            <person name="Yoshinaga Y."/>
            <person name="Zwiers L.-H."/>
            <person name="Turgeon B."/>
            <person name="Goodwin S."/>
            <person name="Spatafora J."/>
            <person name="Crous P."/>
            <person name="Grigoriev I."/>
        </authorList>
    </citation>
    <scope>NUCLEOTIDE SEQUENCE</scope>
    <source>
        <strain evidence="2">CBS 122367</strain>
    </source>
</reference>
<keyword evidence="3" id="KW-1185">Reference proteome</keyword>
<dbReference type="SUPFAM" id="SSF81383">
    <property type="entry name" value="F-box domain"/>
    <property type="match status" value="1"/>
</dbReference>
<organism evidence="2 3">
    <name type="scientific">Lentithecium fluviatile CBS 122367</name>
    <dbReference type="NCBI Taxonomy" id="1168545"/>
    <lineage>
        <taxon>Eukaryota</taxon>
        <taxon>Fungi</taxon>
        <taxon>Dikarya</taxon>
        <taxon>Ascomycota</taxon>
        <taxon>Pezizomycotina</taxon>
        <taxon>Dothideomycetes</taxon>
        <taxon>Pleosporomycetidae</taxon>
        <taxon>Pleosporales</taxon>
        <taxon>Massarineae</taxon>
        <taxon>Lentitheciaceae</taxon>
        <taxon>Lentithecium</taxon>
    </lineage>
</organism>
<evidence type="ECO:0000313" key="3">
    <source>
        <dbReference type="Proteomes" id="UP000799291"/>
    </source>
</evidence>
<protein>
    <recommendedName>
        <fullName evidence="4">F-box domain-containing protein</fullName>
    </recommendedName>
</protein>
<feature type="region of interest" description="Disordered" evidence="1">
    <location>
        <begin position="368"/>
        <end position="391"/>
    </location>
</feature>
<dbReference type="AlphaFoldDB" id="A0A6G1IV50"/>
<dbReference type="InterPro" id="IPR036047">
    <property type="entry name" value="F-box-like_dom_sf"/>
</dbReference>
<proteinExistence type="predicted"/>
<dbReference type="EMBL" id="MU005588">
    <property type="protein sequence ID" value="KAF2682126.1"/>
    <property type="molecule type" value="Genomic_DNA"/>
</dbReference>
<name>A0A6G1IV50_9PLEO</name>
<feature type="compositionally biased region" description="Polar residues" evidence="1">
    <location>
        <begin position="26"/>
        <end position="36"/>
    </location>
</feature>